<dbReference type="InterPro" id="IPR003661">
    <property type="entry name" value="HisK_dim/P_dom"/>
</dbReference>
<dbReference type="SMART" id="SM00388">
    <property type="entry name" value="HisKA"/>
    <property type="match status" value="1"/>
</dbReference>
<dbReference type="EC" id="2.7.13.3" evidence="2"/>
<keyword evidence="4" id="KW-0808">Transferase</keyword>
<accession>A0ABW9JA64</accession>
<dbReference type="InterPro" id="IPR003594">
    <property type="entry name" value="HATPase_dom"/>
</dbReference>
<reference evidence="8 9" key="1">
    <citation type="submission" date="2024-12" db="EMBL/GenBank/DDBJ databases">
        <authorList>
            <person name="Hu S."/>
        </authorList>
    </citation>
    <scope>NUCLEOTIDE SEQUENCE [LARGE SCALE GENOMIC DNA]</scope>
    <source>
        <strain evidence="8 9">THG-T11</strain>
    </source>
</reference>
<keyword evidence="3" id="KW-0597">Phosphoprotein</keyword>
<keyword evidence="9" id="KW-1185">Reference proteome</keyword>
<dbReference type="Gene3D" id="3.30.565.10">
    <property type="entry name" value="Histidine kinase-like ATPase, C-terminal domain"/>
    <property type="match status" value="1"/>
</dbReference>
<gene>
    <name evidence="8" type="ORF">E6A44_013955</name>
</gene>
<dbReference type="Gene3D" id="1.10.287.130">
    <property type="match status" value="1"/>
</dbReference>
<dbReference type="InterPro" id="IPR036890">
    <property type="entry name" value="HATPase_C_sf"/>
</dbReference>
<comment type="caution">
    <text evidence="8">The sequence shown here is derived from an EMBL/GenBank/DDBJ whole genome shotgun (WGS) entry which is preliminary data.</text>
</comment>
<dbReference type="PROSITE" id="PS50109">
    <property type="entry name" value="HIS_KIN"/>
    <property type="match status" value="1"/>
</dbReference>
<dbReference type="SUPFAM" id="SSF55781">
    <property type="entry name" value="GAF domain-like"/>
    <property type="match status" value="1"/>
</dbReference>
<dbReference type="SUPFAM" id="SSF55874">
    <property type="entry name" value="ATPase domain of HSP90 chaperone/DNA topoisomerase II/histidine kinase"/>
    <property type="match status" value="1"/>
</dbReference>
<evidence type="ECO:0000256" key="3">
    <source>
        <dbReference type="ARBA" id="ARBA00022553"/>
    </source>
</evidence>
<evidence type="ECO:0000313" key="8">
    <source>
        <dbReference type="EMBL" id="MFN0256688.1"/>
    </source>
</evidence>
<name>A0ABW9JA64_9SPHI</name>
<evidence type="ECO:0000256" key="1">
    <source>
        <dbReference type="ARBA" id="ARBA00000085"/>
    </source>
</evidence>
<keyword evidence="5 8" id="KW-0418">Kinase</keyword>
<dbReference type="InterPro" id="IPR004358">
    <property type="entry name" value="Sig_transdc_His_kin-like_C"/>
</dbReference>
<keyword evidence="6" id="KW-0902">Two-component regulatory system</keyword>
<feature type="domain" description="Histidine kinase" evidence="7">
    <location>
        <begin position="181"/>
        <end position="400"/>
    </location>
</feature>
<dbReference type="GO" id="GO:0016301">
    <property type="term" value="F:kinase activity"/>
    <property type="evidence" value="ECO:0007669"/>
    <property type="project" value="UniProtKB-KW"/>
</dbReference>
<dbReference type="InterPro" id="IPR036097">
    <property type="entry name" value="HisK_dim/P_sf"/>
</dbReference>
<dbReference type="InterPro" id="IPR050736">
    <property type="entry name" value="Sensor_HK_Regulatory"/>
</dbReference>
<evidence type="ECO:0000313" key="9">
    <source>
        <dbReference type="Proteomes" id="UP001517247"/>
    </source>
</evidence>
<dbReference type="EMBL" id="SSHJ02000007">
    <property type="protein sequence ID" value="MFN0256688.1"/>
    <property type="molecule type" value="Genomic_DNA"/>
</dbReference>
<dbReference type="InterPro" id="IPR005467">
    <property type="entry name" value="His_kinase_dom"/>
</dbReference>
<dbReference type="Pfam" id="PF00512">
    <property type="entry name" value="HisKA"/>
    <property type="match status" value="1"/>
</dbReference>
<dbReference type="SMART" id="SM00387">
    <property type="entry name" value="HATPase_c"/>
    <property type="match status" value="1"/>
</dbReference>
<dbReference type="Proteomes" id="UP001517247">
    <property type="component" value="Unassembled WGS sequence"/>
</dbReference>
<dbReference type="InterPro" id="IPR029016">
    <property type="entry name" value="GAF-like_dom_sf"/>
</dbReference>
<evidence type="ECO:0000259" key="7">
    <source>
        <dbReference type="PROSITE" id="PS50109"/>
    </source>
</evidence>
<dbReference type="RefSeq" id="WP_138723776.1">
    <property type="nucleotide sequence ID" value="NZ_SSHJ02000007.1"/>
</dbReference>
<organism evidence="8 9">
    <name type="scientific">Pedobacter ureilyticus</name>
    <dbReference type="NCBI Taxonomy" id="1393051"/>
    <lineage>
        <taxon>Bacteria</taxon>
        <taxon>Pseudomonadati</taxon>
        <taxon>Bacteroidota</taxon>
        <taxon>Sphingobacteriia</taxon>
        <taxon>Sphingobacteriales</taxon>
        <taxon>Sphingobacteriaceae</taxon>
        <taxon>Pedobacter</taxon>
    </lineage>
</organism>
<comment type="catalytic activity">
    <reaction evidence="1">
        <text>ATP + protein L-histidine = ADP + protein N-phospho-L-histidine.</text>
        <dbReference type="EC" id="2.7.13.3"/>
    </reaction>
</comment>
<dbReference type="SUPFAM" id="SSF47384">
    <property type="entry name" value="Homodimeric domain of signal transducing histidine kinase"/>
    <property type="match status" value="1"/>
</dbReference>
<evidence type="ECO:0000256" key="5">
    <source>
        <dbReference type="ARBA" id="ARBA00022777"/>
    </source>
</evidence>
<evidence type="ECO:0000256" key="4">
    <source>
        <dbReference type="ARBA" id="ARBA00022679"/>
    </source>
</evidence>
<protein>
    <recommendedName>
        <fullName evidence="2">histidine kinase</fullName>
        <ecNumber evidence="2">2.7.13.3</ecNumber>
    </recommendedName>
</protein>
<dbReference type="Pfam" id="PF02518">
    <property type="entry name" value="HATPase_c"/>
    <property type="match status" value="1"/>
</dbReference>
<sequence>MTATTFPIPNNEQDRLYHLSALDIDYTSLNDNLKDLNRLAAKVAGTDISLINLIDAYTQWTVGSHGLDLQQMTREESVCQYTIMDDEAFEVPDLSTDERFNKNFYVADPLSLRYYFGLPLRDNGLNIGALCVLDTQLKSLSPEKVELLKIIADEIVNRIKCYHVLESMQYRLDHADQAHKKVAHDIRGPLAGIIGLSEMISEKGRSAELAEVLEFIKMIHIGSRSLLDLADEILSQSDKQKSIGENELNLESLKNKLLQLYLPQATYKQISLEVRLNDQAKHIIFSKKKLLQIIGNLISNAIKFTPVGGNITVDLDLIPGQEKNLLDITVTDSGIGIEQERIEQLLVNGTESTPGTQEEKGYGFGIPMVSHLIEKLGGKLYIESSPGKGSRFHVQLPQPAK</sequence>
<evidence type="ECO:0000256" key="2">
    <source>
        <dbReference type="ARBA" id="ARBA00012438"/>
    </source>
</evidence>
<dbReference type="PANTHER" id="PTHR43711:SF31">
    <property type="entry name" value="HISTIDINE KINASE"/>
    <property type="match status" value="1"/>
</dbReference>
<dbReference type="Pfam" id="PF01590">
    <property type="entry name" value="GAF"/>
    <property type="match status" value="1"/>
</dbReference>
<dbReference type="InterPro" id="IPR003018">
    <property type="entry name" value="GAF"/>
</dbReference>
<dbReference type="Gene3D" id="3.30.450.40">
    <property type="match status" value="1"/>
</dbReference>
<dbReference type="CDD" id="cd00082">
    <property type="entry name" value="HisKA"/>
    <property type="match status" value="1"/>
</dbReference>
<dbReference type="PRINTS" id="PR00344">
    <property type="entry name" value="BCTRLSENSOR"/>
</dbReference>
<dbReference type="PANTHER" id="PTHR43711">
    <property type="entry name" value="TWO-COMPONENT HISTIDINE KINASE"/>
    <property type="match status" value="1"/>
</dbReference>
<evidence type="ECO:0000256" key="6">
    <source>
        <dbReference type="ARBA" id="ARBA00023012"/>
    </source>
</evidence>
<proteinExistence type="predicted"/>